<dbReference type="Proteomes" id="UP001209412">
    <property type="component" value="Unassembled WGS sequence"/>
</dbReference>
<dbReference type="RefSeq" id="WP_266257976.1">
    <property type="nucleotide sequence ID" value="NZ_JAMXWF010000008.1"/>
</dbReference>
<evidence type="ECO:0000313" key="3">
    <source>
        <dbReference type="EMBL" id="MDQ6408108.1"/>
    </source>
</evidence>
<dbReference type="EMBL" id="JAMXWF010000008">
    <property type="protein sequence ID" value="MDQ6408108.1"/>
    <property type="molecule type" value="Genomic_DNA"/>
</dbReference>
<proteinExistence type="predicted"/>
<feature type="chain" id="PRO_5043014350" evidence="1">
    <location>
        <begin position="26"/>
        <end position="119"/>
    </location>
</feature>
<dbReference type="EMBL" id="JAPKHW010000008">
    <property type="protein sequence ID" value="MCX4146282.1"/>
    <property type="molecule type" value="Genomic_DNA"/>
</dbReference>
<evidence type="ECO:0000256" key="1">
    <source>
        <dbReference type="SAM" id="SignalP"/>
    </source>
</evidence>
<dbReference type="Pfam" id="PF13663">
    <property type="entry name" value="DUF4148"/>
    <property type="match status" value="1"/>
</dbReference>
<evidence type="ECO:0000313" key="2">
    <source>
        <dbReference type="EMBL" id="MCX4146282.1"/>
    </source>
</evidence>
<organism evidence="3 5">
    <name type="scientific">Paraburkholderia madseniana</name>
    <dbReference type="NCBI Taxonomy" id="2599607"/>
    <lineage>
        <taxon>Bacteria</taxon>
        <taxon>Pseudomonadati</taxon>
        <taxon>Pseudomonadota</taxon>
        <taxon>Betaproteobacteria</taxon>
        <taxon>Burkholderiales</taxon>
        <taxon>Burkholderiaceae</taxon>
        <taxon>Paraburkholderia</taxon>
    </lineage>
</organism>
<evidence type="ECO:0000313" key="5">
    <source>
        <dbReference type="Proteomes" id="UP001242288"/>
    </source>
</evidence>
<reference evidence="3" key="1">
    <citation type="submission" date="2022-06" db="EMBL/GenBank/DDBJ databases">
        <title>PHB producers.</title>
        <authorList>
            <person name="Besaury L."/>
        </authorList>
    </citation>
    <scope>NUCLEOTIDE SEQUENCE</scope>
    <source>
        <strain evidence="3 4">SEWS6</strain>
    </source>
</reference>
<gene>
    <name evidence="3" type="ORF">NIE36_12970</name>
    <name evidence="2" type="ORF">OSB80_13005</name>
</gene>
<name>A0AAP5BAS3_9BURK</name>
<dbReference type="AlphaFoldDB" id="A0AAP5BAS3"/>
<sequence length="119" mass="12669">MYKSIAVNPSMLLLATVAASTNASAQEKTREEVRQELIQAENDGLRFITDTSYPEVNPIFAQQVARMKQKTSTVANAGDAVSNAPAQRAAQTTTDMAKIGSDSEACVGPVGFCMSYFGS</sequence>
<accession>A0AAP5BAS3</accession>
<comment type="caution">
    <text evidence="3">The sequence shown here is derived from an EMBL/GenBank/DDBJ whole genome shotgun (WGS) entry which is preliminary data.</text>
</comment>
<keyword evidence="4" id="KW-1185">Reference proteome</keyword>
<keyword evidence="1" id="KW-0732">Signal</keyword>
<dbReference type="Proteomes" id="UP001242288">
    <property type="component" value="Unassembled WGS sequence"/>
</dbReference>
<feature type="signal peptide" evidence="1">
    <location>
        <begin position="1"/>
        <end position="25"/>
    </location>
</feature>
<protein>
    <submittedName>
        <fullName evidence="3">DUF4148 domain-containing protein</fullName>
    </submittedName>
</protein>
<evidence type="ECO:0000313" key="4">
    <source>
        <dbReference type="Proteomes" id="UP001209412"/>
    </source>
</evidence>
<dbReference type="InterPro" id="IPR025421">
    <property type="entry name" value="DUF4148"/>
</dbReference>